<dbReference type="CDD" id="cd16405">
    <property type="entry name" value="RepB_like_N"/>
    <property type="match status" value="1"/>
</dbReference>
<dbReference type="PANTHER" id="PTHR33375:SF1">
    <property type="entry name" value="CHROMOSOME-PARTITIONING PROTEIN PARB-RELATED"/>
    <property type="match status" value="1"/>
</dbReference>
<dbReference type="Gene3D" id="1.10.10.2830">
    <property type="match status" value="1"/>
</dbReference>
<gene>
    <name evidence="3" type="ORF">C6Y53_20335</name>
</gene>
<feature type="domain" description="ParB-like N-terminal" evidence="2">
    <location>
        <begin position="85"/>
        <end position="197"/>
    </location>
</feature>
<dbReference type="GO" id="GO:0005694">
    <property type="term" value="C:chromosome"/>
    <property type="evidence" value="ECO:0007669"/>
    <property type="project" value="TreeGrafter"/>
</dbReference>
<dbReference type="AlphaFoldDB" id="A0A5C2H870"/>
<proteinExistence type="predicted"/>
<feature type="region of interest" description="Disordered" evidence="1">
    <location>
        <begin position="276"/>
        <end position="304"/>
    </location>
</feature>
<dbReference type="GO" id="GO:0007059">
    <property type="term" value="P:chromosome segregation"/>
    <property type="evidence" value="ECO:0007669"/>
    <property type="project" value="TreeGrafter"/>
</dbReference>
<dbReference type="InterPro" id="IPR036086">
    <property type="entry name" value="ParB/Sulfiredoxin_sf"/>
</dbReference>
<protein>
    <submittedName>
        <fullName evidence="3">Replication protein</fullName>
    </submittedName>
</protein>
<dbReference type="PANTHER" id="PTHR33375">
    <property type="entry name" value="CHROMOSOME-PARTITIONING PROTEIN PARB-RELATED"/>
    <property type="match status" value="1"/>
</dbReference>
<reference evidence="3 4" key="1">
    <citation type="submission" date="2019-09" db="EMBL/GenBank/DDBJ databases">
        <title>Novel bacterium SH-1.</title>
        <authorList>
            <person name="Kim Y.-S."/>
            <person name="Kim K.-H."/>
        </authorList>
    </citation>
    <scope>NUCLEOTIDE SEQUENCE [LARGE SCALE GENOMIC DNA]</scope>
    <source>
        <strain evidence="3 4">SH-1</strain>
        <plasmid evidence="3 4">p3</plasmid>
    </source>
</reference>
<dbReference type="Gene3D" id="3.90.1530.30">
    <property type="match status" value="1"/>
</dbReference>
<sequence length="350" mass="38855">MKRTLSSSVLKKKAAHPGEDAPAVSDTEATETNTESEAKLVGGVKPRLGGSGSAWKAGALSDASQILQVERAQVVEWILTGRHELQIDPSQIVDVIGSDRREDWRDQEAYENLKASIEKNGQDTPIHVRPADPNWRPDERQPENVEGVVFHLIVGRRRHAILEALGLPVRAILVPQAHRGSREEQFEMLFMRFRENEERENLSAFERLVSIGEMFERLQDATPDEKLTATEFAKRVGVHNSAVSRGRAIYAAKDEILHACKDVYELSHRDLERVLNDLSGKPPKTAQKNQKKPSGPKKLTVQRKIGSRKLSVTGQGGKLSVAASGLTLDEDFLNGLSDVIAEYLEKHGSK</sequence>
<keyword evidence="3" id="KW-0614">Plasmid</keyword>
<name>A0A5C2H870_9RHOB</name>
<feature type="region of interest" description="Disordered" evidence="1">
    <location>
        <begin position="1"/>
        <end position="38"/>
    </location>
</feature>
<dbReference type="SUPFAM" id="SSF109709">
    <property type="entry name" value="KorB DNA-binding domain-like"/>
    <property type="match status" value="1"/>
</dbReference>
<dbReference type="InterPro" id="IPR050336">
    <property type="entry name" value="Chromosome_partition/occlusion"/>
</dbReference>
<dbReference type="EMBL" id="CP043621">
    <property type="protein sequence ID" value="QEP30561.1"/>
    <property type="molecule type" value="Genomic_DNA"/>
</dbReference>
<evidence type="ECO:0000256" key="1">
    <source>
        <dbReference type="SAM" id="MobiDB-lite"/>
    </source>
</evidence>
<keyword evidence="4" id="KW-1185">Reference proteome</keyword>
<evidence type="ECO:0000313" key="4">
    <source>
        <dbReference type="Proteomes" id="UP000237655"/>
    </source>
</evidence>
<dbReference type="InterPro" id="IPR037972">
    <property type="entry name" value="RepB_N"/>
</dbReference>
<evidence type="ECO:0000313" key="3">
    <source>
        <dbReference type="EMBL" id="QEP30561.1"/>
    </source>
</evidence>
<accession>A0A5C2H870</accession>
<dbReference type="SUPFAM" id="SSF110849">
    <property type="entry name" value="ParB/Sulfiredoxin"/>
    <property type="match status" value="1"/>
</dbReference>
<dbReference type="InterPro" id="IPR003115">
    <property type="entry name" value="ParB_N"/>
</dbReference>
<dbReference type="KEGG" id="thas:C6Y53_20335"/>
<dbReference type="SMART" id="SM00470">
    <property type="entry name" value="ParB"/>
    <property type="match status" value="1"/>
</dbReference>
<dbReference type="Proteomes" id="UP000237655">
    <property type="component" value="Plasmid p3"/>
</dbReference>
<organism evidence="3 4">
    <name type="scientific">Pukyongiella litopenaei</name>
    <dbReference type="NCBI Taxonomy" id="2605946"/>
    <lineage>
        <taxon>Bacteria</taxon>
        <taxon>Pseudomonadati</taxon>
        <taxon>Pseudomonadota</taxon>
        <taxon>Alphaproteobacteria</taxon>
        <taxon>Rhodobacterales</taxon>
        <taxon>Paracoccaceae</taxon>
        <taxon>Pukyongiella</taxon>
    </lineage>
</organism>
<evidence type="ECO:0000259" key="2">
    <source>
        <dbReference type="SMART" id="SM00470"/>
    </source>
</evidence>
<geneLocation type="plasmid" evidence="3 4">
    <name>p3</name>
</geneLocation>
<dbReference type="RefSeq" id="WP_149615735.1">
    <property type="nucleotide sequence ID" value="NZ_CP043621.1"/>
</dbReference>